<evidence type="ECO:0000256" key="2">
    <source>
        <dbReference type="ARBA" id="ARBA00004479"/>
    </source>
</evidence>
<comment type="cofactor">
    <cofactor evidence="13">
        <name>Mn(2+)</name>
        <dbReference type="ChEBI" id="CHEBI:29035"/>
    </cofactor>
    <cofactor evidence="13">
        <name>Co(2+)</name>
        <dbReference type="ChEBI" id="CHEBI:48828"/>
    </cofactor>
    <text evidence="13">Divalent metal cations. Mn(2+) or Co(2+).</text>
</comment>
<dbReference type="Pfam" id="PF01963">
    <property type="entry name" value="TraB_PrgY_gumN"/>
    <property type="match status" value="1"/>
</dbReference>
<accession>A0A915IUT0</accession>
<dbReference type="PANTHER" id="PTHR31120:SF6">
    <property type="entry name" value="METALLOPROTEASE TIKI HOMOLOG"/>
    <property type="match status" value="1"/>
</dbReference>
<dbReference type="GO" id="GO:0005886">
    <property type="term" value="C:plasma membrane"/>
    <property type="evidence" value="ECO:0007669"/>
    <property type="project" value="UniProtKB-SubCell"/>
</dbReference>
<keyword evidence="6 13" id="KW-0479">Metal-binding</keyword>
<name>A0A915IUT0_ROMCU</name>
<evidence type="ECO:0000256" key="8">
    <source>
        <dbReference type="ARBA" id="ARBA00022801"/>
    </source>
</evidence>
<dbReference type="EC" id="3.4.-.-" evidence="13"/>
<proteinExistence type="inferred from homology"/>
<reference evidence="15" key="1">
    <citation type="submission" date="2022-11" db="UniProtKB">
        <authorList>
            <consortium name="WormBaseParasite"/>
        </authorList>
    </citation>
    <scope>IDENTIFICATION</scope>
</reference>
<comment type="cofactor">
    <cofactor evidence="1">
        <name>Co(2+)</name>
        <dbReference type="ChEBI" id="CHEBI:48828"/>
    </cofactor>
</comment>
<dbReference type="OMA" id="RVHEQCL"/>
<evidence type="ECO:0000256" key="7">
    <source>
        <dbReference type="ARBA" id="ARBA00022729"/>
    </source>
</evidence>
<keyword evidence="10 13" id="KW-0482">Metalloprotease</keyword>
<dbReference type="GO" id="GO:0030178">
    <property type="term" value="P:negative regulation of Wnt signaling pathway"/>
    <property type="evidence" value="ECO:0007669"/>
    <property type="project" value="UniProtKB-UniRule"/>
</dbReference>
<keyword evidence="11" id="KW-0472">Membrane</keyword>
<comment type="similarity">
    <text evidence="3 13">Belongs to the TIKI family.</text>
</comment>
<evidence type="ECO:0000256" key="3">
    <source>
        <dbReference type="ARBA" id="ARBA00008261"/>
    </source>
</evidence>
<keyword evidence="7 13" id="KW-0732">Signal</keyword>
<protein>
    <recommendedName>
        <fullName evidence="13">Metalloprotease TIKI homolog</fullName>
        <ecNumber evidence="13">3.4.-.-</ecNumber>
    </recommendedName>
</protein>
<dbReference type="CDD" id="cd14789">
    <property type="entry name" value="Tiki"/>
    <property type="match status" value="1"/>
</dbReference>
<keyword evidence="5" id="KW-0812">Transmembrane</keyword>
<dbReference type="Proteomes" id="UP000887565">
    <property type="component" value="Unplaced"/>
</dbReference>
<dbReference type="AlphaFoldDB" id="A0A915IUT0"/>
<dbReference type="PANTHER" id="PTHR31120">
    <property type="entry name" value="METALLOPROTEASE TIKI"/>
    <property type="match status" value="1"/>
</dbReference>
<sequence>MIALNQLALCQVLPRGTRLNSHIPQDLYKKLETKMSHIRDSIRQWIESHEPQEDADKVFMRLAGDWQRKRPIWIMLMLSSLSLDGIKNREIPILDLYLAQEALKASKPLGVVEKAVEQCRPMNLLNETHVLYLLDQALDRLDQQKLSNHDQDKSSIKNLIEHYNCGSLDEKVFARDSIQIPDLAVEDARNESGVNTSDLSGKIATEINDYLRYELLTKRNIRMAQRVVGHLESQPGKSIFFAFGAAHFLGENDSVVSLVRQAGYKVVPVLLEPKCLPPRKNVVISGNPDFLNVVSA</sequence>
<evidence type="ECO:0000256" key="1">
    <source>
        <dbReference type="ARBA" id="ARBA00001941"/>
    </source>
</evidence>
<dbReference type="InterPro" id="IPR002816">
    <property type="entry name" value="TraB/PrgY/GumN_fam"/>
</dbReference>
<evidence type="ECO:0000256" key="13">
    <source>
        <dbReference type="RuleBase" id="RU369069"/>
    </source>
</evidence>
<keyword evidence="9" id="KW-1133">Transmembrane helix</keyword>
<keyword evidence="14" id="KW-1185">Reference proteome</keyword>
<organism evidence="14 15">
    <name type="scientific">Romanomermis culicivorax</name>
    <name type="common">Nematode worm</name>
    <dbReference type="NCBI Taxonomy" id="13658"/>
    <lineage>
        <taxon>Eukaryota</taxon>
        <taxon>Metazoa</taxon>
        <taxon>Ecdysozoa</taxon>
        <taxon>Nematoda</taxon>
        <taxon>Enoplea</taxon>
        <taxon>Dorylaimia</taxon>
        <taxon>Mermithida</taxon>
        <taxon>Mermithoidea</taxon>
        <taxon>Mermithidae</taxon>
        <taxon>Romanomermis</taxon>
    </lineage>
</organism>
<evidence type="ECO:0000313" key="14">
    <source>
        <dbReference type="Proteomes" id="UP000887565"/>
    </source>
</evidence>
<dbReference type="GO" id="GO:0016055">
    <property type="term" value="P:Wnt signaling pathway"/>
    <property type="evidence" value="ECO:0007669"/>
    <property type="project" value="UniProtKB-KW"/>
</dbReference>
<evidence type="ECO:0000256" key="6">
    <source>
        <dbReference type="ARBA" id="ARBA00022723"/>
    </source>
</evidence>
<dbReference type="GO" id="GO:0004222">
    <property type="term" value="F:metalloendopeptidase activity"/>
    <property type="evidence" value="ECO:0007669"/>
    <property type="project" value="UniProtKB-UniRule"/>
</dbReference>
<evidence type="ECO:0000256" key="10">
    <source>
        <dbReference type="ARBA" id="ARBA00023049"/>
    </source>
</evidence>
<keyword evidence="12" id="KW-0325">Glycoprotein</keyword>
<evidence type="ECO:0000256" key="5">
    <source>
        <dbReference type="ARBA" id="ARBA00022692"/>
    </source>
</evidence>
<comment type="subcellular location">
    <subcellularLocation>
        <location evidence="13">Cell membrane</location>
        <topology evidence="13">Single-pass type I membrane protein</topology>
    </subcellularLocation>
    <subcellularLocation>
        <location evidence="2">Membrane</location>
        <topology evidence="2">Single-pass type I membrane protein</topology>
    </subcellularLocation>
</comment>
<dbReference type="InterPro" id="IPR040230">
    <property type="entry name" value="TIKI1/2-like"/>
</dbReference>
<evidence type="ECO:0000256" key="4">
    <source>
        <dbReference type="ARBA" id="ARBA00022670"/>
    </source>
</evidence>
<dbReference type="GO" id="GO:0046872">
    <property type="term" value="F:metal ion binding"/>
    <property type="evidence" value="ECO:0007669"/>
    <property type="project" value="UniProtKB-UniRule"/>
</dbReference>
<keyword evidence="8 13" id="KW-0378">Hydrolase</keyword>
<keyword evidence="13" id="KW-1003">Cell membrane</keyword>
<keyword evidence="4 13" id="KW-0645">Protease</keyword>
<comment type="function">
    <text evidence="13">Metalloprotease that acts as a negative regulator of the Wnt signaling pathway.</text>
</comment>
<keyword evidence="13" id="KW-0879">Wnt signaling pathway</keyword>
<dbReference type="GO" id="GO:0006508">
    <property type="term" value="P:proteolysis"/>
    <property type="evidence" value="ECO:0007669"/>
    <property type="project" value="UniProtKB-KW"/>
</dbReference>
<dbReference type="WBParaSite" id="nRc.2.0.1.t17949-RA">
    <property type="protein sequence ID" value="nRc.2.0.1.t17949-RA"/>
    <property type="gene ID" value="nRc.2.0.1.g17949"/>
</dbReference>
<evidence type="ECO:0000256" key="9">
    <source>
        <dbReference type="ARBA" id="ARBA00022989"/>
    </source>
</evidence>
<evidence type="ECO:0000256" key="11">
    <source>
        <dbReference type="ARBA" id="ARBA00023136"/>
    </source>
</evidence>
<evidence type="ECO:0000256" key="12">
    <source>
        <dbReference type="ARBA" id="ARBA00023180"/>
    </source>
</evidence>
<evidence type="ECO:0000313" key="15">
    <source>
        <dbReference type="WBParaSite" id="nRc.2.0.1.t17949-RA"/>
    </source>
</evidence>